<dbReference type="GO" id="GO:0071555">
    <property type="term" value="P:cell wall organization"/>
    <property type="evidence" value="ECO:0007669"/>
    <property type="project" value="UniProtKB-KW"/>
</dbReference>
<dbReference type="GO" id="GO:0009252">
    <property type="term" value="P:peptidoglycan biosynthetic process"/>
    <property type="evidence" value="ECO:0007669"/>
    <property type="project" value="UniProtKB-KW"/>
</dbReference>
<keyword evidence="2" id="KW-0732">Signal</keyword>
<dbReference type="PRINTS" id="PR00725">
    <property type="entry name" value="DADACBPTASE1"/>
</dbReference>
<protein>
    <recommendedName>
        <fullName evidence="7">Peptidase S11 D-alanyl-D-alanine carboxypeptidase A N-terminal domain-containing protein</fullName>
    </recommendedName>
</protein>
<proteinExistence type="inferred from homology"/>
<accession>A0A382EQY3</accession>
<dbReference type="InterPro" id="IPR018044">
    <property type="entry name" value="Peptidase_S11"/>
</dbReference>
<evidence type="ECO:0000256" key="3">
    <source>
        <dbReference type="ARBA" id="ARBA00022801"/>
    </source>
</evidence>
<comment type="similarity">
    <text evidence="1">Belongs to the peptidase S11 family.</text>
</comment>
<dbReference type="SUPFAM" id="SSF56601">
    <property type="entry name" value="beta-lactamase/transpeptidase-like"/>
    <property type="match status" value="1"/>
</dbReference>
<dbReference type="PANTHER" id="PTHR21581:SF6">
    <property type="entry name" value="TRAFFICKING PROTEIN PARTICLE COMPLEX SUBUNIT 12"/>
    <property type="match status" value="1"/>
</dbReference>
<dbReference type="Gene3D" id="3.40.710.10">
    <property type="entry name" value="DD-peptidase/beta-lactamase superfamily"/>
    <property type="match status" value="1"/>
</dbReference>
<reference evidence="8" key="1">
    <citation type="submission" date="2018-05" db="EMBL/GenBank/DDBJ databases">
        <authorList>
            <person name="Lanie J.A."/>
            <person name="Ng W.-L."/>
            <person name="Kazmierczak K.M."/>
            <person name="Andrzejewski T.M."/>
            <person name="Davidsen T.M."/>
            <person name="Wayne K.J."/>
            <person name="Tettelin H."/>
            <person name="Glass J.I."/>
            <person name="Rusch D."/>
            <person name="Podicherti R."/>
            <person name="Tsui H.-C.T."/>
            <person name="Winkler M.E."/>
        </authorList>
    </citation>
    <scope>NUCLEOTIDE SEQUENCE</scope>
</reference>
<sequence length="405" mass="43797">MLLALAAAISLLREPSVQAGYAAYVVDADSGAVLHRRNSEDLNFPASLCKVMTLYLIFKGLDDRSFFLESMVPISARAARQPPSKIGLRSGQSITLREAILALTTKSANDIATALAEFVSGSESAFAEQMTREAQALGMSKTVFRNASGLPNSRQKTTARDLSVLGVALYAHFPHYTHYFSRKKFSYRGRTYRNHNNLLGTYEGVEGIKTGYTRAAGYNLMVSARKNGHHVVAVVLGGKTSARRDAQVRRLLDQAYKGFERNDKLLALIAPPPLKPIRGTAATEASLTNSLKNLAHAADIAGEALTQYVAVPEASAAPIHDKTWGIQLGAFSRHEAAKRVLNSVVQSFPKMLGDTRREVSPVADSIGTLYRARHIGLTEATARALCAELNARAQPCIIAPPPPPS</sequence>
<keyword evidence="4" id="KW-0133">Cell shape</keyword>
<organism evidence="8">
    <name type="scientific">marine metagenome</name>
    <dbReference type="NCBI Taxonomy" id="408172"/>
    <lineage>
        <taxon>unclassified sequences</taxon>
        <taxon>metagenomes</taxon>
        <taxon>ecological metagenomes</taxon>
    </lineage>
</organism>
<dbReference type="GO" id="GO:0009002">
    <property type="term" value="F:serine-type D-Ala-D-Ala carboxypeptidase activity"/>
    <property type="evidence" value="ECO:0007669"/>
    <property type="project" value="InterPro"/>
</dbReference>
<evidence type="ECO:0000259" key="7">
    <source>
        <dbReference type="Pfam" id="PF00768"/>
    </source>
</evidence>
<evidence type="ECO:0000313" key="8">
    <source>
        <dbReference type="EMBL" id="SVB53196.1"/>
    </source>
</evidence>
<keyword evidence="5" id="KW-0573">Peptidoglycan synthesis</keyword>
<evidence type="ECO:0000256" key="4">
    <source>
        <dbReference type="ARBA" id="ARBA00022960"/>
    </source>
</evidence>
<evidence type="ECO:0000256" key="1">
    <source>
        <dbReference type="ARBA" id="ARBA00007164"/>
    </source>
</evidence>
<feature type="domain" description="Peptidase S11 D-alanyl-D-alanine carboxypeptidase A N-terminal" evidence="7">
    <location>
        <begin position="14"/>
        <end position="240"/>
    </location>
</feature>
<dbReference type="EMBL" id="UINC01045893">
    <property type="protein sequence ID" value="SVB53196.1"/>
    <property type="molecule type" value="Genomic_DNA"/>
</dbReference>
<keyword evidence="3" id="KW-0378">Hydrolase</keyword>
<dbReference type="Pfam" id="PF00768">
    <property type="entry name" value="Peptidase_S11"/>
    <property type="match status" value="1"/>
</dbReference>
<dbReference type="AlphaFoldDB" id="A0A382EQY3"/>
<dbReference type="GO" id="GO:0008360">
    <property type="term" value="P:regulation of cell shape"/>
    <property type="evidence" value="ECO:0007669"/>
    <property type="project" value="UniProtKB-KW"/>
</dbReference>
<dbReference type="InterPro" id="IPR001967">
    <property type="entry name" value="Peptidase_S11_N"/>
</dbReference>
<dbReference type="PANTHER" id="PTHR21581">
    <property type="entry name" value="D-ALANYL-D-ALANINE CARBOXYPEPTIDASE"/>
    <property type="match status" value="1"/>
</dbReference>
<name>A0A382EQY3_9ZZZZ</name>
<evidence type="ECO:0000256" key="5">
    <source>
        <dbReference type="ARBA" id="ARBA00022984"/>
    </source>
</evidence>
<gene>
    <name evidence="8" type="ORF">METZ01_LOCUS206050</name>
</gene>
<dbReference type="GO" id="GO:0006508">
    <property type="term" value="P:proteolysis"/>
    <property type="evidence" value="ECO:0007669"/>
    <property type="project" value="InterPro"/>
</dbReference>
<dbReference type="InterPro" id="IPR012338">
    <property type="entry name" value="Beta-lactam/transpept-like"/>
</dbReference>
<keyword evidence="6" id="KW-0961">Cell wall biogenesis/degradation</keyword>
<evidence type="ECO:0000256" key="2">
    <source>
        <dbReference type="ARBA" id="ARBA00022729"/>
    </source>
</evidence>
<evidence type="ECO:0000256" key="6">
    <source>
        <dbReference type="ARBA" id="ARBA00023316"/>
    </source>
</evidence>